<comment type="function">
    <text evidence="11">Probable S-adenosyl-L-methionine-dependent methyltransferase that acts as a component of the wybutosine biosynthesis pathway. Wybutosine is a hyper modified guanosine with a tricyclic base found at the 3'-position adjacent to the anticodon of eukaryotic phenylalanine tRNA. May methylate the carboxyl group of leucine residues to form alpha-leucine ester residues.</text>
</comment>
<reference evidence="17 18" key="1">
    <citation type="journal article" date="2024" name="J. Plant Pathol.">
        <title>Sequence and assembly of the genome of Seiridium unicorne, isolate CBS 538.82, causal agent of cypress canker disease.</title>
        <authorList>
            <person name="Scali E."/>
            <person name="Rocca G.D."/>
            <person name="Danti R."/>
            <person name="Garbelotto M."/>
            <person name="Barberini S."/>
            <person name="Baroncelli R."/>
            <person name="Emiliani G."/>
        </authorList>
    </citation>
    <scope>NUCLEOTIDE SEQUENCE [LARGE SCALE GENOMIC DNA]</scope>
    <source>
        <strain evidence="17 18">BM-138-508</strain>
    </source>
</reference>
<keyword evidence="18" id="KW-1185">Reference proteome</keyword>
<comment type="pathway">
    <text evidence="2">tRNA modification; wybutosine-tRNA(Phe) biosynthesis.</text>
</comment>
<dbReference type="Pfam" id="PF13418">
    <property type="entry name" value="Beta-prop_TYW4"/>
    <property type="match status" value="1"/>
</dbReference>
<dbReference type="Pfam" id="PF13621">
    <property type="entry name" value="Cupin_8"/>
    <property type="match status" value="1"/>
</dbReference>
<evidence type="ECO:0000256" key="10">
    <source>
        <dbReference type="ARBA" id="ARBA00022694"/>
    </source>
</evidence>
<dbReference type="InterPro" id="IPR011043">
    <property type="entry name" value="Gal_Oxase/kelch_b-propeller"/>
</dbReference>
<gene>
    <name evidence="17" type="ORF">SUNI508_03374</name>
</gene>
<evidence type="ECO:0000256" key="14">
    <source>
        <dbReference type="ARBA" id="ARBA00030847"/>
    </source>
</evidence>
<evidence type="ECO:0000256" key="1">
    <source>
        <dbReference type="ARBA" id="ARBA00001806"/>
    </source>
</evidence>
<dbReference type="PROSITE" id="PS51184">
    <property type="entry name" value="JMJC"/>
    <property type="match status" value="1"/>
</dbReference>
<sequence length="1025" mass="113216">MAKKQAQGRSVKERAQDDLVMSTNSSSIVSKRSVERIYYPDEPHFFRFFVKKFQRRSPLINRGYHLRLHVIDVAVRNFLQRPSTKRKVVINLGAGFDVLPWQCLTRYSASSENAKFIDIDFPDLMHKKSRVIQETQELKSALTNMRVSEDPLVLLESDQYVQMGCDLRDLDSIQQSLSKLVDVNESEFIFVAEVSITYMETAAADAVIRWAASLGQTEFCLLEQILPDGADHPFAETMLRHFEKLNTPLRSVSTYPTLQDQKYRFAHLGWADVDAETLWSTWSSEKYLSLEERRKLNEIEPFDEWEEFAIFGAHYCVVSARNLPAGDHSELEHTSTSCSRDDAPPQLNLEATFSEGVKTCQRRFGASMMLEDLLGRQFVANLFGLGNTSRLRSIDIYSSGSMIDIGLKPVGPPARMCHTIVDVGMHGNLLIGGRGSPSAPLKDCWRFDKARQDWQKVEDLPTPLYRHAAVRVGRSSLALVVGGKTGPSNVYDGCLLYIPRKGWIECEISGQRQVPVFGAMLASTTSSPSGSSATFEGILAGGLTRGGTLAKQTLRWELSVSDIDRPIIRFTPLALDVESGRQSSPCLLNRFGANAVVGKNGQLLVIGGIIEGRVLQNHDEVLLVEITRDSLSIAYTAGINSQSMPRPLLLGMSIAQSADGRILLTGGGATCFSMGTYWNKGHYILECNRLGGQQPIQGTGPSSSNWKFCQTLELTDTPTHQPSTIASGHAEKPALKAIPRVRLESPSAFIEILKAGKPVIIERADLGTCVNSWTTDHLVSQVGKDRRVVVHEAATSKLDFTSKNFSYVTKGFGMFVEEVARGGKMYLRALSEASPTDKPAVLSQDFPTLAKDFVLPPELAFVAENIFSSVLRITGPVMANIYCQLVGSKRLILFPPSDVTELSFAPGASSSSLDVFAELDSVSLANTHPHEALLGPGDVLFLPPLWLHTAAPMSDLGVAVNVFFRNLESGYSAGRDVYGNRDLAAYEKGRQDVTRIVNAFSKVPEDMRGFYTRRLAGELLQKLHE</sequence>
<dbReference type="SUPFAM" id="SSF51197">
    <property type="entry name" value="Clavaminate synthase-like"/>
    <property type="match status" value="1"/>
</dbReference>
<dbReference type="Gene3D" id="2.60.120.650">
    <property type="entry name" value="Cupin"/>
    <property type="match status" value="1"/>
</dbReference>
<evidence type="ECO:0000256" key="4">
    <source>
        <dbReference type="ARBA" id="ARBA00012155"/>
    </source>
</evidence>
<evidence type="ECO:0000256" key="7">
    <source>
        <dbReference type="ARBA" id="ARBA00022603"/>
    </source>
</evidence>
<dbReference type="SUPFAM" id="SSF53335">
    <property type="entry name" value="S-adenosyl-L-methionine-dependent methyltransferases"/>
    <property type="match status" value="1"/>
</dbReference>
<feature type="domain" description="JmjC" evidence="16">
    <location>
        <begin position="835"/>
        <end position="981"/>
    </location>
</feature>
<evidence type="ECO:0000256" key="5">
    <source>
        <dbReference type="ARBA" id="ARBA00012779"/>
    </source>
</evidence>
<dbReference type="EMBL" id="JARVKF010000035">
    <property type="protein sequence ID" value="KAK9424498.1"/>
    <property type="molecule type" value="Genomic_DNA"/>
</dbReference>
<dbReference type="InterPro" id="IPR029063">
    <property type="entry name" value="SAM-dependent_MTases_sf"/>
</dbReference>
<evidence type="ECO:0000256" key="8">
    <source>
        <dbReference type="ARBA" id="ARBA00022679"/>
    </source>
</evidence>
<organism evidence="17 18">
    <name type="scientific">Seiridium unicorne</name>
    <dbReference type="NCBI Taxonomy" id="138068"/>
    <lineage>
        <taxon>Eukaryota</taxon>
        <taxon>Fungi</taxon>
        <taxon>Dikarya</taxon>
        <taxon>Ascomycota</taxon>
        <taxon>Pezizomycotina</taxon>
        <taxon>Sordariomycetes</taxon>
        <taxon>Xylariomycetidae</taxon>
        <taxon>Amphisphaeriales</taxon>
        <taxon>Sporocadaceae</taxon>
        <taxon>Seiridium</taxon>
    </lineage>
</organism>
<dbReference type="Proteomes" id="UP001408356">
    <property type="component" value="Unassembled WGS sequence"/>
</dbReference>
<evidence type="ECO:0000313" key="18">
    <source>
        <dbReference type="Proteomes" id="UP001408356"/>
    </source>
</evidence>
<dbReference type="Gene3D" id="3.40.50.150">
    <property type="entry name" value="Vaccinia Virus protein VP39"/>
    <property type="match status" value="1"/>
</dbReference>
<evidence type="ECO:0000256" key="12">
    <source>
        <dbReference type="ARBA" id="ARBA00029750"/>
    </source>
</evidence>
<comment type="caution">
    <text evidence="17">The sequence shown here is derived from an EMBL/GenBank/DDBJ whole genome shotgun (WGS) entry which is preliminary data.</text>
</comment>
<name>A0ABR2VD14_9PEZI</name>
<dbReference type="Gene3D" id="2.120.10.80">
    <property type="entry name" value="Kelch-type beta propeller"/>
    <property type="match status" value="1"/>
</dbReference>
<dbReference type="PANTHER" id="PTHR46529:SF1">
    <property type="entry name" value="TRNA WYBUTOSINE-SYNTHESIZING PROTEIN 4"/>
    <property type="match status" value="1"/>
</dbReference>
<evidence type="ECO:0000256" key="15">
    <source>
        <dbReference type="ARBA" id="ARBA00049250"/>
    </source>
</evidence>
<dbReference type="InterPro" id="IPR003347">
    <property type="entry name" value="JmjC_dom"/>
</dbReference>
<dbReference type="InterPro" id="IPR007213">
    <property type="entry name" value="Ppm1/Ppm2/Tcmp"/>
</dbReference>
<proteinExistence type="inferred from homology"/>
<dbReference type="EC" id="2.3.1.231" evidence="4"/>
<dbReference type="InterPro" id="IPR015915">
    <property type="entry name" value="Kelch-typ_b-propeller"/>
</dbReference>
<dbReference type="InterPro" id="IPR041667">
    <property type="entry name" value="Cupin_8"/>
</dbReference>
<dbReference type="Pfam" id="PF04072">
    <property type="entry name" value="LCM"/>
    <property type="match status" value="1"/>
</dbReference>
<keyword evidence="9" id="KW-0949">S-adenosyl-L-methionine</keyword>
<comment type="catalytic activity">
    <reaction evidence="1">
        <text>7-[(3S)-3-amino-3-carboxypropyl]wyosine(37) in tRNA(Phe) + S-adenosyl-L-methionine = 7-[(3S)-(3-amino-3-methoxycarbonyl)propyl]wyosine(37) in tRNA(Phe) + S-adenosyl-L-homocysteine</text>
        <dbReference type="Rhea" id="RHEA:36903"/>
        <dbReference type="Rhea" id="RHEA-COMP:10379"/>
        <dbReference type="Rhea" id="RHEA-COMP:11844"/>
        <dbReference type="ChEBI" id="CHEBI:57856"/>
        <dbReference type="ChEBI" id="CHEBI:59789"/>
        <dbReference type="ChEBI" id="CHEBI:73543"/>
        <dbReference type="ChEBI" id="CHEBI:74275"/>
        <dbReference type="EC" id="2.1.1.290"/>
    </reaction>
</comment>
<evidence type="ECO:0000256" key="11">
    <source>
        <dbReference type="ARBA" id="ARBA00025588"/>
    </source>
</evidence>
<evidence type="ECO:0000259" key="16">
    <source>
        <dbReference type="PROSITE" id="PS51184"/>
    </source>
</evidence>
<dbReference type="Gene3D" id="6.10.140.1470">
    <property type="match status" value="1"/>
</dbReference>
<keyword evidence="8" id="KW-0808">Transferase</keyword>
<comment type="similarity">
    <text evidence="3">Belongs to the methyltransferase superfamily. LCMT family.</text>
</comment>
<evidence type="ECO:0000313" key="17">
    <source>
        <dbReference type="EMBL" id="KAK9424498.1"/>
    </source>
</evidence>
<accession>A0ABR2VD14</accession>
<evidence type="ECO:0000256" key="2">
    <source>
        <dbReference type="ARBA" id="ARBA00004797"/>
    </source>
</evidence>
<protein>
    <recommendedName>
        <fullName evidence="6">tRNA wybutosine-synthesizing protein 4</fullName>
        <ecNumber evidence="5">2.1.1.290</ecNumber>
        <ecNumber evidence="4">2.3.1.231</ecNumber>
    </recommendedName>
    <alternativeName>
        <fullName evidence="13">Leucine carboxyl methyltransferase 2</fullName>
    </alternativeName>
    <alternativeName>
        <fullName evidence="14">tRNA(Phe) (7-(3-amino-3-(methoxycarbonyl)propyl)wyosine(37)-N)-methoxycarbonyltransferase</fullName>
    </alternativeName>
    <alternativeName>
        <fullName evidence="12">tRNA(Phe) (7-(3-amino-3-carboxypropyl)wyosine(37)-O)-methyltransferase</fullName>
    </alternativeName>
</protein>
<keyword evidence="10" id="KW-0819">tRNA processing</keyword>
<evidence type="ECO:0000256" key="13">
    <source>
        <dbReference type="ARBA" id="ARBA00030231"/>
    </source>
</evidence>
<dbReference type="EC" id="2.1.1.290" evidence="5"/>
<evidence type="ECO:0000256" key="3">
    <source>
        <dbReference type="ARBA" id="ARBA00010703"/>
    </source>
</evidence>
<evidence type="ECO:0000256" key="6">
    <source>
        <dbReference type="ARBA" id="ARBA00018045"/>
    </source>
</evidence>
<dbReference type="SUPFAM" id="SSF50965">
    <property type="entry name" value="Galactose oxidase, central domain"/>
    <property type="match status" value="1"/>
</dbReference>
<comment type="catalytic activity">
    <reaction evidence="15">
        <text>7-[(3S)-(3-amino-3-methoxycarbonyl)propyl]wyosine(37) in tRNA(Phe) + S-adenosyl-L-methionine + CO2 = wybutosine(37) in tRNA(Phe) + S-adenosyl-L-homocysteine + 2 H(+)</text>
        <dbReference type="Rhea" id="RHEA:37119"/>
        <dbReference type="Rhea" id="RHEA-COMP:11844"/>
        <dbReference type="Rhea" id="RHEA-COMP:11847"/>
        <dbReference type="ChEBI" id="CHEBI:15378"/>
        <dbReference type="ChEBI" id="CHEBI:16526"/>
        <dbReference type="ChEBI" id="CHEBI:57856"/>
        <dbReference type="ChEBI" id="CHEBI:59789"/>
        <dbReference type="ChEBI" id="CHEBI:73544"/>
        <dbReference type="ChEBI" id="CHEBI:74275"/>
        <dbReference type="EC" id="2.3.1.231"/>
    </reaction>
</comment>
<evidence type="ECO:0000256" key="9">
    <source>
        <dbReference type="ARBA" id="ARBA00022691"/>
    </source>
</evidence>
<dbReference type="PANTHER" id="PTHR46529">
    <property type="entry name" value="TRNA WYBUTOSINE-SYNTHESIZING PROTEIN 4"/>
    <property type="match status" value="1"/>
</dbReference>
<keyword evidence="7" id="KW-0489">Methyltransferase</keyword>